<evidence type="ECO:0000256" key="8">
    <source>
        <dbReference type="ARBA" id="ARBA00023326"/>
    </source>
</evidence>
<keyword evidence="8" id="KW-0624">Polysaccharide degradation</keyword>
<keyword evidence="4 12" id="KW-0378">Hydrolase</keyword>
<dbReference type="Proteomes" id="UP000054248">
    <property type="component" value="Unassembled WGS sequence"/>
</dbReference>
<dbReference type="Pfam" id="PF02015">
    <property type="entry name" value="Glyco_hydro_45"/>
    <property type="match status" value="1"/>
</dbReference>
<evidence type="ECO:0000256" key="10">
    <source>
        <dbReference type="SAM" id="SignalP"/>
    </source>
</evidence>
<feature type="active site" description="Nucleophile" evidence="9">
    <location>
        <position position="33"/>
    </location>
</feature>
<organism evidence="12 13">
    <name type="scientific">Tulasnella calospora MUT 4182</name>
    <dbReference type="NCBI Taxonomy" id="1051891"/>
    <lineage>
        <taxon>Eukaryota</taxon>
        <taxon>Fungi</taxon>
        <taxon>Dikarya</taxon>
        <taxon>Basidiomycota</taxon>
        <taxon>Agaricomycotina</taxon>
        <taxon>Agaricomycetes</taxon>
        <taxon>Cantharellales</taxon>
        <taxon>Tulasnellaceae</taxon>
        <taxon>Tulasnella</taxon>
    </lineage>
</organism>
<accession>A0A0C3LJ57</accession>
<keyword evidence="5" id="KW-0136">Cellulose degradation</keyword>
<dbReference type="PROSITE" id="PS01140">
    <property type="entry name" value="GLYCOSYL_HYDROL_F45"/>
    <property type="match status" value="1"/>
</dbReference>
<reference evidence="12 13" key="1">
    <citation type="submission" date="2014-04" db="EMBL/GenBank/DDBJ databases">
        <authorList>
            <consortium name="DOE Joint Genome Institute"/>
            <person name="Kuo A."/>
            <person name="Girlanda M."/>
            <person name="Perotto S."/>
            <person name="Kohler A."/>
            <person name="Nagy L.G."/>
            <person name="Floudas D."/>
            <person name="Copeland A."/>
            <person name="Barry K.W."/>
            <person name="Cichocki N."/>
            <person name="Veneault-Fourrey C."/>
            <person name="LaButti K."/>
            <person name="Lindquist E.A."/>
            <person name="Lipzen A."/>
            <person name="Lundell T."/>
            <person name="Morin E."/>
            <person name="Murat C."/>
            <person name="Sun H."/>
            <person name="Tunlid A."/>
            <person name="Henrissat B."/>
            <person name="Grigoriev I.V."/>
            <person name="Hibbett D.S."/>
            <person name="Martin F."/>
            <person name="Nordberg H.P."/>
            <person name="Cantor M.N."/>
            <person name="Hua S.X."/>
        </authorList>
    </citation>
    <scope>NUCLEOTIDE SEQUENCE [LARGE SCALE GENOMIC DNA]</scope>
    <source>
        <strain evidence="12 13">MUT 4182</strain>
    </source>
</reference>
<dbReference type="PANTHER" id="PTHR39730">
    <property type="entry name" value="ENDOGLUCANASE 1"/>
    <property type="match status" value="1"/>
</dbReference>
<evidence type="ECO:0000256" key="2">
    <source>
        <dbReference type="ARBA" id="ARBA00007793"/>
    </source>
</evidence>
<feature type="chain" id="PRO_5002166609" description="Cellulase" evidence="10">
    <location>
        <begin position="22"/>
        <end position="229"/>
    </location>
</feature>
<name>A0A0C3LJ57_9AGAM</name>
<keyword evidence="7" id="KW-0326">Glycosidase</keyword>
<dbReference type="HOGENOM" id="CLU_045022_2_0_1"/>
<evidence type="ECO:0000256" key="5">
    <source>
        <dbReference type="ARBA" id="ARBA00023001"/>
    </source>
</evidence>
<comment type="catalytic activity">
    <reaction evidence="1 9">
        <text>Endohydrolysis of (1-&gt;4)-beta-D-glucosidic linkages in cellulose, lichenin and cereal beta-D-glucans.</text>
        <dbReference type="EC" id="3.2.1.4"/>
    </reaction>
</comment>
<dbReference type="InterPro" id="IPR052288">
    <property type="entry name" value="GH45_Enzymes"/>
</dbReference>
<proteinExistence type="inferred from homology"/>
<dbReference type="GO" id="GO:0030245">
    <property type="term" value="P:cellulose catabolic process"/>
    <property type="evidence" value="ECO:0007669"/>
    <property type="project" value="UniProtKB-KW"/>
</dbReference>
<reference evidence="13" key="2">
    <citation type="submission" date="2015-01" db="EMBL/GenBank/DDBJ databases">
        <title>Evolutionary Origins and Diversification of the Mycorrhizal Mutualists.</title>
        <authorList>
            <consortium name="DOE Joint Genome Institute"/>
            <consortium name="Mycorrhizal Genomics Consortium"/>
            <person name="Kohler A."/>
            <person name="Kuo A."/>
            <person name="Nagy L.G."/>
            <person name="Floudas D."/>
            <person name="Copeland A."/>
            <person name="Barry K.W."/>
            <person name="Cichocki N."/>
            <person name="Veneault-Fourrey C."/>
            <person name="LaButti K."/>
            <person name="Lindquist E.A."/>
            <person name="Lipzen A."/>
            <person name="Lundell T."/>
            <person name="Morin E."/>
            <person name="Murat C."/>
            <person name="Riley R."/>
            <person name="Ohm R."/>
            <person name="Sun H."/>
            <person name="Tunlid A."/>
            <person name="Henrissat B."/>
            <person name="Grigoriev I.V."/>
            <person name="Hibbett D.S."/>
            <person name="Martin F."/>
        </authorList>
    </citation>
    <scope>NUCLEOTIDE SEQUENCE [LARGE SCALE GENOMIC DNA]</scope>
    <source>
        <strain evidence="13">MUT 4182</strain>
    </source>
</reference>
<evidence type="ECO:0000313" key="13">
    <source>
        <dbReference type="Proteomes" id="UP000054248"/>
    </source>
</evidence>
<dbReference type="InterPro" id="IPR000334">
    <property type="entry name" value="Glyco_hydro_45"/>
</dbReference>
<dbReference type="SUPFAM" id="SSF50685">
    <property type="entry name" value="Barwin-like endoglucanases"/>
    <property type="match status" value="1"/>
</dbReference>
<protein>
    <recommendedName>
        <fullName evidence="3 9">Cellulase</fullName>
        <ecNumber evidence="3 9">3.2.1.4</ecNumber>
    </recommendedName>
</protein>
<dbReference type="GO" id="GO:0008810">
    <property type="term" value="F:cellulase activity"/>
    <property type="evidence" value="ECO:0007669"/>
    <property type="project" value="UniProtKB-EC"/>
</dbReference>
<evidence type="ECO:0000256" key="1">
    <source>
        <dbReference type="ARBA" id="ARBA00000966"/>
    </source>
</evidence>
<dbReference type="Gene3D" id="2.40.40.10">
    <property type="entry name" value="RlpA-like domain"/>
    <property type="match status" value="1"/>
</dbReference>
<dbReference type="AlphaFoldDB" id="A0A0C3LJ57"/>
<dbReference type="InterPro" id="IPR036908">
    <property type="entry name" value="RlpA-like_sf"/>
</dbReference>
<dbReference type="EC" id="3.2.1.4" evidence="3 9"/>
<feature type="domain" description="Glycosyl hydrolases family 45 active site" evidence="11">
    <location>
        <begin position="28"/>
        <end position="39"/>
    </location>
</feature>
<keyword evidence="13" id="KW-1185">Reference proteome</keyword>
<comment type="similarity">
    <text evidence="2">Belongs to the glycosyl hydrolase 45 (cellulase K) family.</text>
</comment>
<dbReference type="PANTHER" id="PTHR39730:SF1">
    <property type="entry name" value="ENDOGLUCANASE 1"/>
    <property type="match status" value="1"/>
</dbReference>
<evidence type="ECO:0000256" key="3">
    <source>
        <dbReference type="ARBA" id="ARBA00012601"/>
    </source>
</evidence>
<dbReference type="EMBL" id="KN822944">
    <property type="protein sequence ID" value="KIO34078.1"/>
    <property type="molecule type" value="Genomic_DNA"/>
</dbReference>
<evidence type="ECO:0000256" key="4">
    <source>
        <dbReference type="ARBA" id="ARBA00022801"/>
    </source>
</evidence>
<keyword evidence="10" id="KW-0732">Signal</keyword>
<evidence type="ECO:0000256" key="6">
    <source>
        <dbReference type="ARBA" id="ARBA00023277"/>
    </source>
</evidence>
<evidence type="ECO:0000259" key="11">
    <source>
        <dbReference type="PROSITE" id="PS01140"/>
    </source>
</evidence>
<sequence length="229" mass="23614">MFSKTQAFALVAALAATGVQAQSGTGVTTRYWDCCKTSCAWSGKASVSNPVKTCDKSNNPLSDASIKSGCDGGTAYACASNSPWAVNDQLAYGFAAVNLAGSTESAWCCSCYQLTFTSGPVAGKTMIVQATNTGGDVGGSQFDIMIPGGGVGAFPQGCINQYGSTSGWGQQYGGVSSRDMCSSLPSALQAGCQFRFDWYKGADNPNVQWQKVTCPAAIVNVSGCLRNGE</sequence>
<evidence type="ECO:0000256" key="7">
    <source>
        <dbReference type="ARBA" id="ARBA00023295"/>
    </source>
</evidence>
<evidence type="ECO:0000256" key="9">
    <source>
        <dbReference type="PROSITE-ProRule" id="PRU10069"/>
    </source>
</evidence>
<feature type="signal peptide" evidence="10">
    <location>
        <begin position="1"/>
        <end position="21"/>
    </location>
</feature>
<evidence type="ECO:0000313" key="12">
    <source>
        <dbReference type="EMBL" id="KIO34078.1"/>
    </source>
</evidence>
<keyword evidence="6" id="KW-0119">Carbohydrate metabolism</keyword>
<dbReference type="STRING" id="1051891.A0A0C3LJ57"/>
<gene>
    <name evidence="12" type="ORF">M407DRAFT_64672</name>
</gene>
<dbReference type="OrthoDB" id="10035502at2759"/>